<evidence type="ECO:0000259" key="1">
    <source>
        <dbReference type="PROSITE" id="PS50943"/>
    </source>
</evidence>
<protein>
    <recommendedName>
        <fullName evidence="1">HTH cro/C1-type domain-containing protein</fullName>
    </recommendedName>
</protein>
<feature type="domain" description="HTH cro/C1-type" evidence="1">
    <location>
        <begin position="21"/>
        <end position="72"/>
    </location>
</feature>
<dbReference type="GO" id="GO:0003677">
    <property type="term" value="F:DNA binding"/>
    <property type="evidence" value="ECO:0007669"/>
    <property type="project" value="InterPro"/>
</dbReference>
<dbReference type="SUPFAM" id="SSF47413">
    <property type="entry name" value="lambda repressor-like DNA-binding domains"/>
    <property type="match status" value="1"/>
</dbReference>
<dbReference type="InterPro" id="IPR010982">
    <property type="entry name" value="Lambda_DNA-bd_dom_sf"/>
</dbReference>
<dbReference type="Pfam" id="PF13560">
    <property type="entry name" value="HTH_31"/>
    <property type="match status" value="1"/>
</dbReference>
<dbReference type="AlphaFoldDB" id="A0A382K5B5"/>
<proteinExistence type="predicted"/>
<reference evidence="2" key="1">
    <citation type="submission" date="2018-05" db="EMBL/GenBank/DDBJ databases">
        <authorList>
            <person name="Lanie J.A."/>
            <person name="Ng W.-L."/>
            <person name="Kazmierczak K.M."/>
            <person name="Andrzejewski T.M."/>
            <person name="Davidsen T.M."/>
            <person name="Wayne K.J."/>
            <person name="Tettelin H."/>
            <person name="Glass J.I."/>
            <person name="Rusch D."/>
            <person name="Podicherti R."/>
            <person name="Tsui H.-C.T."/>
            <person name="Winkler M.E."/>
        </authorList>
    </citation>
    <scope>NUCLEOTIDE SEQUENCE</scope>
</reference>
<dbReference type="EMBL" id="UINC01078506">
    <property type="protein sequence ID" value="SVC19650.1"/>
    <property type="molecule type" value="Genomic_DNA"/>
</dbReference>
<gene>
    <name evidence="2" type="ORF">METZ01_LOCUS272504</name>
</gene>
<dbReference type="Gene3D" id="1.10.260.40">
    <property type="entry name" value="lambda repressor-like DNA-binding domains"/>
    <property type="match status" value="1"/>
</dbReference>
<accession>A0A382K5B5</accession>
<dbReference type="InterPro" id="IPR001387">
    <property type="entry name" value="Cro/C1-type_HTH"/>
</dbReference>
<organism evidence="2">
    <name type="scientific">marine metagenome</name>
    <dbReference type="NCBI Taxonomy" id="408172"/>
    <lineage>
        <taxon>unclassified sequences</taxon>
        <taxon>metagenomes</taxon>
        <taxon>ecological metagenomes</taxon>
    </lineage>
</organism>
<name>A0A382K5B5_9ZZZZ</name>
<dbReference type="PROSITE" id="PS50943">
    <property type="entry name" value="HTH_CROC1"/>
    <property type="match status" value="1"/>
</dbReference>
<dbReference type="CDD" id="cd00093">
    <property type="entry name" value="HTH_XRE"/>
    <property type="match status" value="1"/>
</dbReference>
<sequence>MMNNDVLGGEMSEFGKKLCSLRRRCGRSRYNLARFSGLSEAYILRLETGQRQNPSRDVVMMLALSLVRASDVFELWDIDELLTSASYAPLRRRGQRSGSE</sequence>
<evidence type="ECO:0000313" key="2">
    <source>
        <dbReference type="EMBL" id="SVC19650.1"/>
    </source>
</evidence>